<dbReference type="AlphaFoldDB" id="A0A936ZM92"/>
<name>A0A936ZM92_9BURK</name>
<evidence type="ECO:0000313" key="2">
    <source>
        <dbReference type="Proteomes" id="UP000613011"/>
    </source>
</evidence>
<proteinExistence type="predicted"/>
<dbReference type="Proteomes" id="UP000613011">
    <property type="component" value="Unassembled WGS sequence"/>
</dbReference>
<organism evidence="1 2">
    <name type="scientific">Ramlibacter aurantiacus</name>
    <dbReference type="NCBI Taxonomy" id="2801330"/>
    <lineage>
        <taxon>Bacteria</taxon>
        <taxon>Pseudomonadati</taxon>
        <taxon>Pseudomonadota</taxon>
        <taxon>Betaproteobacteria</taxon>
        <taxon>Burkholderiales</taxon>
        <taxon>Comamonadaceae</taxon>
        <taxon>Ramlibacter</taxon>
    </lineage>
</organism>
<comment type="caution">
    <text evidence="1">The sequence shown here is derived from an EMBL/GenBank/DDBJ whole genome shotgun (WGS) entry which is preliminary data.</text>
</comment>
<keyword evidence="2" id="KW-1185">Reference proteome</keyword>
<evidence type="ECO:0000313" key="1">
    <source>
        <dbReference type="EMBL" id="MBL0422372.1"/>
    </source>
</evidence>
<dbReference type="RefSeq" id="WP_201685428.1">
    <property type="nucleotide sequence ID" value="NZ_JAEQNA010000007.1"/>
</dbReference>
<reference evidence="1" key="1">
    <citation type="submission" date="2021-01" db="EMBL/GenBank/DDBJ databases">
        <title>Ramlibacter sp. strain AW1 16S ribosomal RNA gene Genome sequencing and assembly.</title>
        <authorList>
            <person name="Kang M."/>
        </authorList>
    </citation>
    <scope>NUCLEOTIDE SEQUENCE</scope>
    <source>
        <strain evidence="1">AW1</strain>
    </source>
</reference>
<dbReference type="EMBL" id="JAEQNA010000007">
    <property type="protein sequence ID" value="MBL0422372.1"/>
    <property type="molecule type" value="Genomic_DNA"/>
</dbReference>
<protein>
    <submittedName>
        <fullName evidence="1">Uncharacterized protein</fullName>
    </submittedName>
</protein>
<sequence length="97" mass="10714">MVYNSRPGRHDEEDEEVIAERMSRLESQMSGFRSSWSSQLDSIPDANGLQMRPKEEMAKCLVCGHFAVIDPSPAAACPKCGRVYEKVQAAVGQRKGA</sequence>
<gene>
    <name evidence="1" type="ORF">JI739_18635</name>
</gene>
<accession>A0A936ZM92</accession>